<organism evidence="2 3">
    <name type="scientific">Amblyomma americanum</name>
    <name type="common">Lone star tick</name>
    <dbReference type="NCBI Taxonomy" id="6943"/>
    <lineage>
        <taxon>Eukaryota</taxon>
        <taxon>Metazoa</taxon>
        <taxon>Ecdysozoa</taxon>
        <taxon>Arthropoda</taxon>
        <taxon>Chelicerata</taxon>
        <taxon>Arachnida</taxon>
        <taxon>Acari</taxon>
        <taxon>Parasitiformes</taxon>
        <taxon>Ixodida</taxon>
        <taxon>Ixodoidea</taxon>
        <taxon>Ixodidae</taxon>
        <taxon>Amblyomminae</taxon>
        <taxon>Amblyomma</taxon>
    </lineage>
</organism>
<dbReference type="Proteomes" id="UP001321473">
    <property type="component" value="Unassembled WGS sequence"/>
</dbReference>
<dbReference type="AlphaFoldDB" id="A0AAQ4DYN9"/>
<accession>A0AAQ4DYN9</accession>
<name>A0AAQ4DYN9_AMBAM</name>
<evidence type="ECO:0000313" key="3">
    <source>
        <dbReference type="Proteomes" id="UP001321473"/>
    </source>
</evidence>
<reference evidence="2 3" key="1">
    <citation type="journal article" date="2023" name="Arcadia Sci">
        <title>De novo assembly of a long-read Amblyomma americanum tick genome.</title>
        <authorList>
            <person name="Chou S."/>
            <person name="Poskanzer K.E."/>
            <person name="Rollins M."/>
            <person name="Thuy-Boun P.S."/>
        </authorList>
    </citation>
    <scope>NUCLEOTIDE SEQUENCE [LARGE SCALE GENOMIC DNA]</scope>
    <source>
        <strain evidence="2">F_SG_1</strain>
        <tissue evidence="2">Salivary glands</tissue>
    </source>
</reference>
<dbReference type="GO" id="GO:0004222">
    <property type="term" value="F:metalloendopeptidase activity"/>
    <property type="evidence" value="ECO:0007669"/>
    <property type="project" value="InterPro"/>
</dbReference>
<dbReference type="EMBL" id="JARKHS020025332">
    <property type="protein sequence ID" value="KAK8767579.1"/>
    <property type="molecule type" value="Genomic_DNA"/>
</dbReference>
<proteinExistence type="predicted"/>
<sequence length="299" mass="32809">MIAAAKASTTRSSGAKALAVVVLCSSEAKAPYRDRQKTFILKIISHVMNGTFLVDAYAVDVPDIGGNFTAPYLTARRISTLDAFRRDFNVSFDTANVNAFYSPRGKSVRIMGGLLQPPVFILGAPAAFNYGSIGQIAGHELMHAFDVGGITLNAWITLVNLENTTAKQLYTSKVLCLRSSYNQAESESRDRTLDSRTDSEGFVDFVGIQIAYAAYRSLPDAERRETLPGVDLTAEQIFFVSHCLKWCSSVPGTKRAPGGLYWHSRSRCIVPLRNMAQFAEAFSCKRGDPMSPVKKCSFF</sequence>
<dbReference type="PROSITE" id="PS51885">
    <property type="entry name" value="NEPRILYSIN"/>
    <property type="match status" value="1"/>
</dbReference>
<dbReference type="InterPro" id="IPR000718">
    <property type="entry name" value="Peptidase_M13"/>
</dbReference>
<dbReference type="PANTHER" id="PTHR11733">
    <property type="entry name" value="ZINC METALLOPROTEASE FAMILY M13 NEPRILYSIN-RELATED"/>
    <property type="match status" value="1"/>
</dbReference>
<dbReference type="InterPro" id="IPR024079">
    <property type="entry name" value="MetalloPept_cat_dom_sf"/>
</dbReference>
<feature type="domain" description="Peptidase M13 C-terminal" evidence="1">
    <location>
        <begin position="98"/>
        <end position="297"/>
    </location>
</feature>
<dbReference type="Pfam" id="PF01431">
    <property type="entry name" value="Peptidase_M13"/>
    <property type="match status" value="1"/>
</dbReference>
<dbReference type="PRINTS" id="PR00786">
    <property type="entry name" value="NEPRILYSIN"/>
</dbReference>
<dbReference type="Gene3D" id="3.40.390.10">
    <property type="entry name" value="Collagenase (Catalytic Domain)"/>
    <property type="match status" value="1"/>
</dbReference>
<dbReference type="PANTHER" id="PTHR11733:SF241">
    <property type="entry name" value="GH26575P-RELATED"/>
    <property type="match status" value="1"/>
</dbReference>
<protein>
    <recommendedName>
        <fullName evidence="1">Peptidase M13 C-terminal domain-containing protein</fullName>
    </recommendedName>
</protein>
<gene>
    <name evidence="2" type="ORF">V5799_005643</name>
</gene>
<dbReference type="GO" id="GO:0016485">
    <property type="term" value="P:protein processing"/>
    <property type="evidence" value="ECO:0007669"/>
    <property type="project" value="TreeGrafter"/>
</dbReference>
<comment type="caution">
    <text evidence="2">The sequence shown here is derived from an EMBL/GenBank/DDBJ whole genome shotgun (WGS) entry which is preliminary data.</text>
</comment>
<evidence type="ECO:0000259" key="1">
    <source>
        <dbReference type="Pfam" id="PF01431"/>
    </source>
</evidence>
<dbReference type="InterPro" id="IPR018497">
    <property type="entry name" value="Peptidase_M13_C"/>
</dbReference>
<keyword evidence="3" id="KW-1185">Reference proteome</keyword>
<dbReference type="SUPFAM" id="SSF55486">
    <property type="entry name" value="Metalloproteases ('zincins'), catalytic domain"/>
    <property type="match status" value="1"/>
</dbReference>
<dbReference type="GO" id="GO:0005886">
    <property type="term" value="C:plasma membrane"/>
    <property type="evidence" value="ECO:0007669"/>
    <property type="project" value="TreeGrafter"/>
</dbReference>
<evidence type="ECO:0000313" key="2">
    <source>
        <dbReference type="EMBL" id="KAK8767579.1"/>
    </source>
</evidence>